<keyword evidence="5" id="KW-1185">Reference proteome</keyword>
<evidence type="ECO:0000313" key="5">
    <source>
        <dbReference type="Proteomes" id="UP001634007"/>
    </source>
</evidence>
<dbReference type="Proteomes" id="UP001634007">
    <property type="component" value="Unassembled WGS sequence"/>
</dbReference>
<comment type="similarity">
    <text evidence="1">Belongs to the 'GDSL' lipolytic enzyme family.</text>
</comment>
<dbReference type="Pfam" id="PF00657">
    <property type="entry name" value="Lipase_GDSL"/>
    <property type="match status" value="1"/>
</dbReference>
<dbReference type="EMBL" id="JBJKBG010000007">
    <property type="protein sequence ID" value="KAL3729525.1"/>
    <property type="molecule type" value="Genomic_DNA"/>
</dbReference>
<reference evidence="4 5" key="1">
    <citation type="submission" date="2024-11" db="EMBL/GenBank/DDBJ databases">
        <title>Chromosome-level genome assembly of Eucalyptus globulus Labill. provides insights into its genome evolution.</title>
        <authorList>
            <person name="Li X."/>
        </authorList>
    </citation>
    <scope>NUCLEOTIDE SEQUENCE [LARGE SCALE GENOMIC DNA]</scope>
    <source>
        <strain evidence="4">CL2024</strain>
        <tissue evidence="4">Fresh tender leaves</tissue>
    </source>
</reference>
<dbReference type="AlphaFoldDB" id="A0ABD3K185"/>
<accession>A0ABD3K185</accession>
<protein>
    <recommendedName>
        <fullName evidence="6">GDSL esterase/lipase</fullName>
    </recommendedName>
</protein>
<dbReference type="Gene3D" id="3.40.50.1110">
    <property type="entry name" value="SGNH hydrolase"/>
    <property type="match status" value="1"/>
</dbReference>
<sequence length="342" mass="37860">MEKKRGGGYCVPSLRALRCYAVMFGLCLGLPSSAASSCKRKPVIFNFGDSNSDTAGWLAGLGIDVTLPNRRAFFHDVDPKPCQLAGYFVEICIKSKMGENLNTSILSPNLESLGPNFSNGANFAVSGAATIPRDQPFNLGVQLNQFLLFRSRSPRYLDLVSRISGHVNLVGKDGFADALYTIDVGQNDLTAQFSTLPYLQVIGNIPIFIEEIRFAIWSIYQSGGKNFWVHNTGPLGCLPYILVTNAHDALCEELRSHMKNATIVYVDVFMIKYDLITNYTIHGFENSLKACYNNGTVCEESSRHMSWDGIHHTEAVNSFVASRILSANYSTPPITFNFFYNV</sequence>
<keyword evidence="3" id="KW-0732">Signal</keyword>
<feature type="signal peptide" evidence="3">
    <location>
        <begin position="1"/>
        <end position="35"/>
    </location>
</feature>
<proteinExistence type="inferred from homology"/>
<evidence type="ECO:0000256" key="3">
    <source>
        <dbReference type="SAM" id="SignalP"/>
    </source>
</evidence>
<evidence type="ECO:0008006" key="6">
    <source>
        <dbReference type="Google" id="ProtNLM"/>
    </source>
</evidence>
<feature type="chain" id="PRO_5044825083" description="GDSL esterase/lipase" evidence="3">
    <location>
        <begin position="36"/>
        <end position="342"/>
    </location>
</feature>
<keyword evidence="2" id="KW-0325">Glycoprotein</keyword>
<comment type="caution">
    <text evidence="4">The sequence shown here is derived from an EMBL/GenBank/DDBJ whole genome shotgun (WGS) entry which is preliminary data.</text>
</comment>
<dbReference type="PANTHER" id="PTHR22835:SF158">
    <property type="entry name" value="GDSL ESTERASE_LIPASE LIP-4-LIKE ISOFORM X1"/>
    <property type="match status" value="1"/>
</dbReference>
<dbReference type="InterPro" id="IPR001087">
    <property type="entry name" value="GDSL"/>
</dbReference>
<evidence type="ECO:0000313" key="4">
    <source>
        <dbReference type="EMBL" id="KAL3729525.1"/>
    </source>
</evidence>
<dbReference type="PANTHER" id="PTHR22835">
    <property type="entry name" value="ZINC FINGER FYVE DOMAIN CONTAINING PROTEIN"/>
    <property type="match status" value="1"/>
</dbReference>
<dbReference type="InterPro" id="IPR036514">
    <property type="entry name" value="SGNH_hydro_sf"/>
</dbReference>
<name>A0ABD3K185_EUCGL</name>
<evidence type="ECO:0000256" key="1">
    <source>
        <dbReference type="ARBA" id="ARBA00008668"/>
    </source>
</evidence>
<organism evidence="4 5">
    <name type="scientific">Eucalyptus globulus</name>
    <name type="common">Tasmanian blue gum</name>
    <dbReference type="NCBI Taxonomy" id="34317"/>
    <lineage>
        <taxon>Eukaryota</taxon>
        <taxon>Viridiplantae</taxon>
        <taxon>Streptophyta</taxon>
        <taxon>Embryophyta</taxon>
        <taxon>Tracheophyta</taxon>
        <taxon>Spermatophyta</taxon>
        <taxon>Magnoliopsida</taxon>
        <taxon>eudicotyledons</taxon>
        <taxon>Gunneridae</taxon>
        <taxon>Pentapetalae</taxon>
        <taxon>rosids</taxon>
        <taxon>malvids</taxon>
        <taxon>Myrtales</taxon>
        <taxon>Myrtaceae</taxon>
        <taxon>Myrtoideae</taxon>
        <taxon>Eucalypteae</taxon>
        <taxon>Eucalyptus</taxon>
    </lineage>
</organism>
<dbReference type="SUPFAM" id="SSF52266">
    <property type="entry name" value="SGNH hydrolase"/>
    <property type="match status" value="1"/>
</dbReference>
<evidence type="ECO:0000256" key="2">
    <source>
        <dbReference type="ARBA" id="ARBA00023180"/>
    </source>
</evidence>
<gene>
    <name evidence="4" type="ORF">ACJRO7_026621</name>
</gene>